<evidence type="ECO:0000313" key="2">
    <source>
        <dbReference type="Proteomes" id="UP000770717"/>
    </source>
</evidence>
<name>A0A8J6FK07_ELECQ</name>
<evidence type="ECO:0000313" key="1">
    <source>
        <dbReference type="EMBL" id="KAG9488054.1"/>
    </source>
</evidence>
<dbReference type="AlphaFoldDB" id="A0A8J6FK07"/>
<sequence>MSQNLKYLAVTEKSGKKFFHPNGLNWLSGFFLPSSGSTTGVCNHRKWPYTYIGVPHRCNWLPHLVVCYLHGERMQLYALLSQ</sequence>
<proteinExistence type="predicted"/>
<protein>
    <submittedName>
        <fullName evidence="1">Uncharacterized protein</fullName>
    </submittedName>
</protein>
<comment type="caution">
    <text evidence="1">The sequence shown here is derived from an EMBL/GenBank/DDBJ whole genome shotgun (WGS) entry which is preliminary data.</text>
</comment>
<reference evidence="1" key="1">
    <citation type="thesis" date="2020" institute="ProQuest LLC" country="789 East Eisenhower Parkway, Ann Arbor, MI, USA">
        <title>Comparative Genomics and Chromosome Evolution.</title>
        <authorList>
            <person name="Mudd A.B."/>
        </authorList>
    </citation>
    <scope>NUCLEOTIDE SEQUENCE</scope>
    <source>
        <strain evidence="1">HN-11 Male</strain>
        <tissue evidence="1">Kidney and liver</tissue>
    </source>
</reference>
<accession>A0A8J6FK07</accession>
<organism evidence="1 2">
    <name type="scientific">Eleutherodactylus coqui</name>
    <name type="common">Puerto Rican coqui</name>
    <dbReference type="NCBI Taxonomy" id="57060"/>
    <lineage>
        <taxon>Eukaryota</taxon>
        <taxon>Metazoa</taxon>
        <taxon>Chordata</taxon>
        <taxon>Craniata</taxon>
        <taxon>Vertebrata</taxon>
        <taxon>Euteleostomi</taxon>
        <taxon>Amphibia</taxon>
        <taxon>Batrachia</taxon>
        <taxon>Anura</taxon>
        <taxon>Neobatrachia</taxon>
        <taxon>Hyloidea</taxon>
        <taxon>Eleutherodactylidae</taxon>
        <taxon>Eleutherodactylinae</taxon>
        <taxon>Eleutherodactylus</taxon>
        <taxon>Eleutherodactylus</taxon>
    </lineage>
</organism>
<dbReference type="EMBL" id="WNTK01000003">
    <property type="protein sequence ID" value="KAG9488054.1"/>
    <property type="molecule type" value="Genomic_DNA"/>
</dbReference>
<dbReference type="Proteomes" id="UP000770717">
    <property type="component" value="Unassembled WGS sequence"/>
</dbReference>
<keyword evidence="2" id="KW-1185">Reference proteome</keyword>
<gene>
    <name evidence="1" type="ORF">GDO78_007712</name>
</gene>